<comment type="caution">
    <text evidence="1">The sequence shown here is derived from an EMBL/GenBank/DDBJ whole genome shotgun (WGS) entry which is preliminary data.</text>
</comment>
<sequence>MTAAPLFNPIGARRREREQQVLNLAARPQGVTYPELEMHFMLEVTEAALCHITKGMRARGLLEAIPYRSGETRPRLVFYALKTEVPPRPPTQAERILKLLSHVTPLTTRQVALALGMGPQLAAVHLHGLRLAGRLQAVPWSGREALLTRRHGHAYALADKGGAL</sequence>
<dbReference type="EMBL" id="QYUJ01000008">
    <property type="protein sequence ID" value="RJF74993.1"/>
    <property type="molecule type" value="Genomic_DNA"/>
</dbReference>
<gene>
    <name evidence="1" type="ORF">D3875_03065</name>
</gene>
<dbReference type="AlphaFoldDB" id="A0A418VFW3"/>
<accession>A0A418VFW3</accession>
<dbReference type="RefSeq" id="WP_119761046.1">
    <property type="nucleotide sequence ID" value="NZ_QYUJ01000008.1"/>
</dbReference>
<dbReference type="Proteomes" id="UP000286287">
    <property type="component" value="Unassembled WGS sequence"/>
</dbReference>
<reference evidence="1 2" key="1">
    <citation type="submission" date="2018-09" db="EMBL/GenBank/DDBJ databases">
        <authorList>
            <person name="Zhu H."/>
        </authorList>
    </citation>
    <scope>NUCLEOTIDE SEQUENCE [LARGE SCALE GENOMIC DNA]</scope>
    <source>
        <strain evidence="1 2">K2S05-167</strain>
    </source>
</reference>
<organism evidence="1 2">
    <name type="scientific">Deinococcus cavernae</name>
    <dbReference type="NCBI Taxonomy" id="2320857"/>
    <lineage>
        <taxon>Bacteria</taxon>
        <taxon>Thermotogati</taxon>
        <taxon>Deinococcota</taxon>
        <taxon>Deinococci</taxon>
        <taxon>Deinococcales</taxon>
        <taxon>Deinococcaceae</taxon>
        <taxon>Deinococcus</taxon>
    </lineage>
</organism>
<protein>
    <submittedName>
        <fullName evidence="1">Uncharacterized protein</fullName>
    </submittedName>
</protein>
<proteinExistence type="predicted"/>
<keyword evidence="2" id="KW-1185">Reference proteome</keyword>
<name>A0A418VFW3_9DEIO</name>
<evidence type="ECO:0000313" key="1">
    <source>
        <dbReference type="EMBL" id="RJF74993.1"/>
    </source>
</evidence>
<evidence type="ECO:0000313" key="2">
    <source>
        <dbReference type="Proteomes" id="UP000286287"/>
    </source>
</evidence>